<dbReference type="Proteomes" id="UP001558534">
    <property type="component" value="Unassembled WGS sequence"/>
</dbReference>
<evidence type="ECO:0000313" key="2">
    <source>
        <dbReference type="Proteomes" id="UP001558534"/>
    </source>
</evidence>
<dbReference type="EMBL" id="JBFRHK010000001">
    <property type="protein sequence ID" value="MEX3743683.1"/>
    <property type="molecule type" value="Genomic_DNA"/>
</dbReference>
<evidence type="ECO:0008006" key="3">
    <source>
        <dbReference type="Google" id="ProtNLM"/>
    </source>
</evidence>
<evidence type="ECO:0000313" key="1">
    <source>
        <dbReference type="EMBL" id="MEX3743683.1"/>
    </source>
</evidence>
<organism evidence="1 2">
    <name type="scientific">Lysinibacillus xylanilyticus</name>
    <dbReference type="NCBI Taxonomy" id="582475"/>
    <lineage>
        <taxon>Bacteria</taxon>
        <taxon>Bacillati</taxon>
        <taxon>Bacillota</taxon>
        <taxon>Bacilli</taxon>
        <taxon>Bacillales</taxon>
        <taxon>Bacillaceae</taxon>
        <taxon>Lysinibacillus</taxon>
    </lineage>
</organism>
<name>A0ABV3VS61_9BACI</name>
<dbReference type="RefSeq" id="WP_368634722.1">
    <property type="nucleotide sequence ID" value="NZ_JBFRHK010000001.1"/>
</dbReference>
<gene>
    <name evidence="1" type="ORF">AB1300_00895</name>
</gene>
<protein>
    <recommendedName>
        <fullName evidence="3">Transposase</fullName>
    </recommendedName>
</protein>
<comment type="caution">
    <text evidence="1">The sequence shown here is derived from an EMBL/GenBank/DDBJ whole genome shotgun (WGS) entry which is preliminary data.</text>
</comment>
<keyword evidence="2" id="KW-1185">Reference proteome</keyword>
<reference evidence="1 2" key="1">
    <citation type="submission" date="2024-07" db="EMBL/GenBank/DDBJ databases">
        <title>Characterization of a bacterium isolated from hydrolysated instant sea cucumber by whole-genome sequencing and metabolomics.</title>
        <authorList>
            <person name="Luo X."/>
            <person name="Zhang Z."/>
            <person name="Zheng Z."/>
            <person name="Zhang W."/>
            <person name="Ming T."/>
            <person name="Jiao L."/>
            <person name="Su X."/>
            <person name="Kong F."/>
            <person name="Xu J."/>
        </authorList>
    </citation>
    <scope>NUCLEOTIDE SEQUENCE [LARGE SCALE GENOMIC DNA]</scope>
    <source>
        <strain evidence="1 2">XL-2024</strain>
    </source>
</reference>
<accession>A0ABV3VS61</accession>
<sequence length="65" mass="7730">MNQPSDEAFKNMLRFLLKTSVPRLIAKRINRKRAIINHLNNYLHLLRQVFLWKGKIKRTGLLSQS</sequence>
<proteinExistence type="predicted"/>